<feature type="transmembrane region" description="Helical" evidence="1">
    <location>
        <begin position="291"/>
        <end position="308"/>
    </location>
</feature>
<feature type="transmembrane region" description="Helical" evidence="1">
    <location>
        <begin position="221"/>
        <end position="241"/>
    </location>
</feature>
<sequence length="492" mass="55434">MQRLSFGKLPDLFRSDYFLPVLFLFFLFVAGTSLWNRPFDEVGDEALIGLQTVRAGQFAEGVGPYSRVGFHHPGPVSFYFYAAADRLFPFIQAPGQRYRFVQFLLNAALLLWFFSLLRRLIPGRSALLYLAFFLIGIAPVHRDFWFSIWGPLALIIPYMLFFVSYMGLSRGRLDHLLPGMVAAVFILHNHVSGITLLAPLALVAFWKLFRLRSQWAPGRHSLISVGIAVLVLLTTSIPPLVDEFAGTGNLSNIYRYFTGHGSASRKFDIVLVYLTGYYLDPVRPLITMNPILWFGILTGLPLLVWNRLDPIWRSLHANLMLVFFLSLVAAMRISGDLLPHLFWQLYPFVAFHLLLAAVSIASLITIRLPEPRLVVLQTALVLLALVTTLYRPNPLPAGPTGIEKVMAEIRSYPGPYRLVFPRGSADHDRWVEAAGLALKIVRERGSYCVDEEWSFMFPHGSTCADNFRGTTLRLTSSDSGALIIRREDGATR</sequence>
<dbReference type="Proteomes" id="UP000460298">
    <property type="component" value="Unassembled WGS sequence"/>
</dbReference>
<keyword evidence="1" id="KW-1133">Transmembrane helix</keyword>
<evidence type="ECO:0000313" key="3">
    <source>
        <dbReference type="Proteomes" id="UP000460298"/>
    </source>
</evidence>
<evidence type="ECO:0000256" key="1">
    <source>
        <dbReference type="SAM" id="Phobius"/>
    </source>
</evidence>
<feature type="transmembrane region" description="Helical" evidence="1">
    <location>
        <begin position="315"/>
        <end position="333"/>
    </location>
</feature>
<reference evidence="2 3" key="1">
    <citation type="submission" date="2019-10" db="EMBL/GenBank/DDBJ databases">
        <title>Extracellular Electron Transfer in a Candidatus Methanoperedens spp. Enrichment Culture.</title>
        <authorList>
            <person name="Berger S."/>
            <person name="Rangel Shaw D."/>
            <person name="Berben T."/>
            <person name="In 'T Zandt M."/>
            <person name="Frank J."/>
            <person name="Reimann J."/>
            <person name="Jetten M.S.M."/>
            <person name="Welte C.U."/>
        </authorList>
    </citation>
    <scope>NUCLEOTIDE SEQUENCE [LARGE SCALE GENOMIC DNA]</scope>
    <source>
        <strain evidence="2">SB12</strain>
    </source>
</reference>
<dbReference type="AlphaFoldDB" id="A0A833LXZ1"/>
<gene>
    <name evidence="2" type="ORF">F9K24_06700</name>
</gene>
<comment type="caution">
    <text evidence="2">The sequence shown here is derived from an EMBL/GenBank/DDBJ whole genome shotgun (WGS) entry which is preliminary data.</text>
</comment>
<dbReference type="EMBL" id="WBUI01000005">
    <property type="protein sequence ID" value="KAB2933534.1"/>
    <property type="molecule type" value="Genomic_DNA"/>
</dbReference>
<keyword evidence="1" id="KW-0472">Membrane</keyword>
<feature type="transmembrane region" description="Helical" evidence="1">
    <location>
        <begin position="123"/>
        <end position="141"/>
    </location>
</feature>
<protein>
    <recommendedName>
        <fullName evidence="4">Glycosyltransferase RgtA/B/C/D-like domain-containing protein</fullName>
    </recommendedName>
</protein>
<feature type="transmembrane region" description="Helical" evidence="1">
    <location>
        <begin position="17"/>
        <end position="35"/>
    </location>
</feature>
<organism evidence="2 3">
    <name type="scientific">Leptonema illini</name>
    <dbReference type="NCBI Taxonomy" id="183"/>
    <lineage>
        <taxon>Bacteria</taxon>
        <taxon>Pseudomonadati</taxon>
        <taxon>Spirochaetota</taxon>
        <taxon>Spirochaetia</taxon>
        <taxon>Leptospirales</taxon>
        <taxon>Leptospiraceae</taxon>
        <taxon>Leptonema</taxon>
    </lineage>
</organism>
<name>A0A833LXZ1_9LEPT</name>
<proteinExistence type="predicted"/>
<keyword evidence="1" id="KW-0812">Transmembrane</keyword>
<accession>A0A833LXZ1</accession>
<evidence type="ECO:0008006" key="4">
    <source>
        <dbReference type="Google" id="ProtNLM"/>
    </source>
</evidence>
<feature type="transmembrane region" description="Helical" evidence="1">
    <location>
        <begin position="148"/>
        <end position="168"/>
    </location>
</feature>
<feature type="transmembrane region" description="Helical" evidence="1">
    <location>
        <begin position="180"/>
        <end position="209"/>
    </location>
</feature>
<feature type="transmembrane region" description="Helical" evidence="1">
    <location>
        <begin position="345"/>
        <end position="366"/>
    </location>
</feature>
<feature type="transmembrane region" description="Helical" evidence="1">
    <location>
        <begin position="373"/>
        <end position="390"/>
    </location>
</feature>
<evidence type="ECO:0000313" key="2">
    <source>
        <dbReference type="EMBL" id="KAB2933534.1"/>
    </source>
</evidence>